<evidence type="ECO:0000313" key="12">
    <source>
        <dbReference type="Proteomes" id="UP001152797"/>
    </source>
</evidence>
<feature type="transmembrane region" description="Helical" evidence="7">
    <location>
        <begin position="457"/>
        <end position="477"/>
    </location>
</feature>
<dbReference type="Proteomes" id="UP001152797">
    <property type="component" value="Unassembled WGS sequence"/>
</dbReference>
<name>A0A9P1BET5_9DINO</name>
<evidence type="ECO:0000256" key="3">
    <source>
        <dbReference type="ARBA" id="ARBA00022679"/>
    </source>
</evidence>
<feature type="transmembrane region" description="Helical" evidence="7">
    <location>
        <begin position="427"/>
        <end position="451"/>
    </location>
</feature>
<evidence type="ECO:0000313" key="11">
    <source>
        <dbReference type="EMBL" id="CAL4759471.1"/>
    </source>
</evidence>
<feature type="transmembrane region" description="Helical" evidence="7">
    <location>
        <begin position="393"/>
        <end position="415"/>
    </location>
</feature>
<dbReference type="InterPro" id="IPR051199">
    <property type="entry name" value="LPS_LOS_Heptosyltrfase"/>
</dbReference>
<feature type="transmembrane region" description="Helical" evidence="7">
    <location>
        <begin position="607"/>
        <end position="627"/>
    </location>
</feature>
<comment type="caution">
    <text evidence="9">The sequence shown here is derived from an EMBL/GenBank/DDBJ whole genome shotgun (WGS) entry which is preliminary data.</text>
</comment>
<feature type="transmembrane region" description="Helical" evidence="7">
    <location>
        <begin position="504"/>
        <end position="525"/>
    </location>
</feature>
<feature type="transmembrane region" description="Helical" evidence="7">
    <location>
        <begin position="778"/>
        <end position="795"/>
    </location>
</feature>
<dbReference type="AlphaFoldDB" id="A0A9P1BET5"/>
<evidence type="ECO:0000256" key="1">
    <source>
        <dbReference type="ARBA" id="ARBA00004127"/>
    </source>
</evidence>
<evidence type="ECO:0000256" key="5">
    <source>
        <dbReference type="ARBA" id="ARBA00022989"/>
    </source>
</evidence>
<organism evidence="9">
    <name type="scientific">Cladocopium goreaui</name>
    <dbReference type="NCBI Taxonomy" id="2562237"/>
    <lineage>
        <taxon>Eukaryota</taxon>
        <taxon>Sar</taxon>
        <taxon>Alveolata</taxon>
        <taxon>Dinophyceae</taxon>
        <taxon>Suessiales</taxon>
        <taxon>Symbiodiniaceae</taxon>
        <taxon>Cladocopium</taxon>
    </lineage>
</organism>
<dbReference type="GO" id="GO:0006493">
    <property type="term" value="P:protein O-linked glycosylation"/>
    <property type="evidence" value="ECO:0007669"/>
    <property type="project" value="InterPro"/>
</dbReference>
<evidence type="ECO:0000256" key="7">
    <source>
        <dbReference type="SAM" id="Phobius"/>
    </source>
</evidence>
<evidence type="ECO:0000256" key="6">
    <source>
        <dbReference type="ARBA" id="ARBA00023136"/>
    </source>
</evidence>
<dbReference type="PANTHER" id="PTHR30160">
    <property type="entry name" value="TETRAACYLDISACCHARIDE 4'-KINASE-RELATED"/>
    <property type="match status" value="1"/>
</dbReference>
<keyword evidence="6 7" id="KW-0472">Membrane</keyword>
<keyword evidence="12" id="KW-1185">Reference proteome</keyword>
<feature type="domain" description="ArnT-like N-terminal" evidence="8">
    <location>
        <begin position="581"/>
        <end position="715"/>
    </location>
</feature>
<evidence type="ECO:0000313" key="9">
    <source>
        <dbReference type="EMBL" id="CAI3972159.1"/>
    </source>
</evidence>
<evidence type="ECO:0000259" key="8">
    <source>
        <dbReference type="Pfam" id="PF02366"/>
    </source>
</evidence>
<feature type="transmembrane region" description="Helical" evidence="7">
    <location>
        <begin position="700"/>
        <end position="720"/>
    </location>
</feature>
<dbReference type="InterPro" id="IPR002201">
    <property type="entry name" value="Glyco_trans_9"/>
</dbReference>
<dbReference type="Pfam" id="PF01075">
    <property type="entry name" value="Glyco_transf_9"/>
    <property type="match status" value="1"/>
</dbReference>
<dbReference type="GO" id="GO:0008713">
    <property type="term" value="F:ADP-heptose-lipopolysaccharide heptosyltransferase activity"/>
    <property type="evidence" value="ECO:0007669"/>
    <property type="project" value="TreeGrafter"/>
</dbReference>
<gene>
    <name evidence="9" type="ORF">C1SCF055_LOCUS749</name>
</gene>
<feature type="transmembrane region" description="Helical" evidence="7">
    <location>
        <begin position="853"/>
        <end position="871"/>
    </location>
</feature>
<evidence type="ECO:0000313" key="10">
    <source>
        <dbReference type="EMBL" id="CAL1125534.1"/>
    </source>
</evidence>
<dbReference type="InterPro" id="IPR003342">
    <property type="entry name" value="ArnT-like_N"/>
</dbReference>
<dbReference type="EMBL" id="CAMXCT030000001">
    <property type="protein sequence ID" value="CAL4759471.1"/>
    <property type="molecule type" value="Genomic_DNA"/>
</dbReference>
<feature type="transmembrane region" description="Helical" evidence="7">
    <location>
        <begin position="655"/>
        <end position="688"/>
    </location>
</feature>
<dbReference type="SUPFAM" id="SSF53756">
    <property type="entry name" value="UDP-Glycosyltransferase/glycogen phosphorylase"/>
    <property type="match status" value="1"/>
</dbReference>
<proteinExistence type="predicted"/>
<protein>
    <submittedName>
        <fullName evidence="11">Lipopolysaccharide heptosyltransferase 3 (ADP-heptose:lipopolysaccharide heptosyltransferase III) (ADP-heptose:LPS heptosyltransferase III) (Heptosyltransferase III) (HepIII transferase)</fullName>
    </submittedName>
</protein>
<evidence type="ECO:0000256" key="4">
    <source>
        <dbReference type="ARBA" id="ARBA00022692"/>
    </source>
</evidence>
<reference evidence="9" key="1">
    <citation type="submission" date="2022-10" db="EMBL/GenBank/DDBJ databases">
        <authorList>
            <person name="Chen Y."/>
            <person name="Dougan E. K."/>
            <person name="Chan C."/>
            <person name="Rhodes N."/>
            <person name="Thang M."/>
        </authorList>
    </citation>
    <scope>NUCLEOTIDE SEQUENCE</scope>
</reference>
<dbReference type="PANTHER" id="PTHR30160:SF1">
    <property type="entry name" value="LIPOPOLYSACCHARIDE 1,2-N-ACETYLGLUCOSAMINETRANSFERASE-RELATED"/>
    <property type="match status" value="1"/>
</dbReference>
<feature type="transmembrane region" description="Helical" evidence="7">
    <location>
        <begin position="824"/>
        <end position="841"/>
    </location>
</feature>
<dbReference type="Pfam" id="PF02366">
    <property type="entry name" value="PMT"/>
    <property type="match status" value="1"/>
</dbReference>
<dbReference type="CDD" id="cd03789">
    <property type="entry name" value="GT9_LPS_heptosyltransferase"/>
    <property type="match status" value="1"/>
</dbReference>
<keyword evidence="2" id="KW-0328">Glycosyltransferase</keyword>
<dbReference type="GO" id="GO:0012505">
    <property type="term" value="C:endomembrane system"/>
    <property type="evidence" value="ECO:0007669"/>
    <property type="project" value="UniProtKB-SubCell"/>
</dbReference>
<feature type="transmembrane region" description="Helical" evidence="7">
    <location>
        <begin position="582"/>
        <end position="600"/>
    </location>
</feature>
<keyword evidence="5 7" id="KW-1133">Transmembrane helix</keyword>
<evidence type="ECO:0000256" key="2">
    <source>
        <dbReference type="ARBA" id="ARBA00022676"/>
    </source>
</evidence>
<dbReference type="EMBL" id="CAMXCT020000001">
    <property type="protein sequence ID" value="CAL1125534.1"/>
    <property type="molecule type" value="Genomic_DNA"/>
</dbReference>
<sequence>MAKRSRVPATGDVRRILLVQLDHLGDAVITLRTLHCLRERFPCAAIDVLCSPWTAELFDAASDASRVFVSQNNRFCRQRRWTWWLSTLRWGLRLRLRQYDVAFDVRGEAPLAALLWILGAGYRVGWNCGGGGFFLTHSPAYLQNRSEFASREALWTTLPLEDLASLHGETETRLGVDSSRNLANDLNIDDIARRNVNRRLASLPPDENARIVLHLGAGTPAKRWPLEHWRSLVERLTLDGRSTLILVGTREEQPLSDALKANHNSAVVADWTGELGIIELAYLLVQADLFIGADSGPAHLAASMQTPTVVLFSGTNNAEQWRPAGNHVRVLSRRVACSPCHRSECRSERHIVREKEFAMIAPIRLAHFRVDGGRRDLLHIAHGTLVVNSMFDTLLSCLATGAMVLAAFGVGRPLLRWFEFGRHDRFAIAVWSISLGLVAWSFAIMFLGFLVLLYRPLIGVLTMTTCFVGLGEIISALQAARHGVVFDGSDLGEPRASKFRASSWNIALVLLAGAVIVGSGISALAPPTAGDALYYHLQLPKVFLEQHCLAYLPLHEKSTFPLAVEMWYLWGLAIEGPVAAQMLHWVAGIMAAGASVLLARSLLGTQWAWLVGVVVLCVPGISNQMTAPLNDVGLVLLTTLALTAWREAVHEQDNALGFLLAGVMLGAAAGTKYVAFLFALAVAVQVLWQAITQPRLRPVLARGATIVACTAVLVGGAWFVRAAFYHGNPVYPFFAKYIGDAAPEALGESKTPLSWNPLNVVASPWTVTMQPDRFGGRGHQLGGLFLACLPGLIFVRRLRGLGALLFISAAYGILWYALRQNVRFFLPMVPLLATAVVWLVAETARMPRIPRWTARAVVAVLLLVGAIVPLSRARRHVEVACGLQTRQEYLTKREPTYRAAELTNLLLPPDAHILSLDYRGFYFNHPVTREKNYAFQNNYLPFIEATGRVDDSLTKAGFTHVLLAENLGNHGIQFDNRLAQLVDRQIARESVEDTRHLKTLHDYTYEDIDGVRRRYRVIALR</sequence>
<dbReference type="Gene3D" id="3.40.50.2000">
    <property type="entry name" value="Glycogen Phosphorylase B"/>
    <property type="match status" value="2"/>
</dbReference>
<dbReference type="EMBL" id="CAMXCT010000001">
    <property type="protein sequence ID" value="CAI3972159.1"/>
    <property type="molecule type" value="Genomic_DNA"/>
</dbReference>
<dbReference type="GO" id="GO:0005829">
    <property type="term" value="C:cytosol"/>
    <property type="evidence" value="ECO:0007669"/>
    <property type="project" value="TreeGrafter"/>
</dbReference>
<keyword evidence="4 7" id="KW-0812">Transmembrane</keyword>
<dbReference type="GO" id="GO:0016020">
    <property type="term" value="C:membrane"/>
    <property type="evidence" value="ECO:0007669"/>
    <property type="project" value="InterPro"/>
</dbReference>
<reference evidence="10" key="2">
    <citation type="submission" date="2024-04" db="EMBL/GenBank/DDBJ databases">
        <authorList>
            <person name="Chen Y."/>
            <person name="Shah S."/>
            <person name="Dougan E. K."/>
            <person name="Thang M."/>
            <person name="Chan C."/>
        </authorList>
    </citation>
    <scope>NUCLEOTIDE SEQUENCE [LARGE SCALE GENOMIC DNA]</scope>
</reference>
<comment type="subcellular location">
    <subcellularLocation>
        <location evidence="1">Endomembrane system</location>
        <topology evidence="1">Multi-pass membrane protein</topology>
    </subcellularLocation>
</comment>
<dbReference type="GO" id="GO:0000030">
    <property type="term" value="F:mannosyltransferase activity"/>
    <property type="evidence" value="ECO:0007669"/>
    <property type="project" value="InterPro"/>
</dbReference>
<feature type="transmembrane region" description="Helical" evidence="7">
    <location>
        <begin position="800"/>
        <end position="818"/>
    </location>
</feature>
<accession>A0A9P1BET5</accession>
<keyword evidence="3" id="KW-0808">Transferase</keyword>